<dbReference type="EMBL" id="QVNQ01000005">
    <property type="protein sequence ID" value="RFS83834.1"/>
    <property type="molecule type" value="Genomic_DNA"/>
</dbReference>
<comment type="caution">
    <text evidence="2">The sequence shown here is derived from an EMBL/GenBank/DDBJ whole genome shotgun (WGS) entry which is preliminary data.</text>
</comment>
<reference evidence="2 3" key="1">
    <citation type="submission" date="2018-08" db="EMBL/GenBank/DDBJ databases">
        <title>Actinomadura spongicola sp. nov., isolated from marine sponge Leucetta chagosensis.</title>
        <authorList>
            <person name="Li L."/>
            <person name="Lin H.W."/>
        </authorList>
    </citation>
    <scope>NUCLEOTIDE SEQUENCE [LARGE SCALE GENOMIC DNA]</scope>
    <source>
        <strain evidence="2 3">LHW52907</strain>
    </source>
</reference>
<dbReference type="Proteomes" id="UP000262882">
    <property type="component" value="Unassembled WGS sequence"/>
</dbReference>
<organism evidence="2 3">
    <name type="scientific">Actinomadura spongiicola</name>
    <dbReference type="NCBI Taxonomy" id="2303421"/>
    <lineage>
        <taxon>Bacteria</taxon>
        <taxon>Bacillati</taxon>
        <taxon>Actinomycetota</taxon>
        <taxon>Actinomycetes</taxon>
        <taxon>Streptosporangiales</taxon>
        <taxon>Thermomonosporaceae</taxon>
        <taxon>Actinomadura</taxon>
    </lineage>
</organism>
<name>A0A372GEM3_9ACTN</name>
<proteinExistence type="predicted"/>
<sequence>MPEAMPANEAADEPGSQPDVGRGRRAAEALTWWTALLACYLALASTITLTEITVGAVTAAAGTAAAIAGRRALLPTGPTTGADGAAQRAADRAAARRSLRPARLLPPLARLPAQIAADTARVTVRGAGGGHWTRPAVAPGPAARGAATLLLSASPGTYVGGVDPDRGLLRVHRLAPGPSPFERRLERAGLIADPAPGRAPAPGAPPDEEPP</sequence>
<feature type="region of interest" description="Disordered" evidence="1">
    <location>
        <begin position="190"/>
        <end position="211"/>
    </location>
</feature>
<evidence type="ECO:0000313" key="2">
    <source>
        <dbReference type="EMBL" id="RFS83834.1"/>
    </source>
</evidence>
<gene>
    <name evidence="2" type="ORF">D0T12_16565</name>
</gene>
<evidence type="ECO:0000313" key="3">
    <source>
        <dbReference type="Proteomes" id="UP000262882"/>
    </source>
</evidence>
<feature type="region of interest" description="Disordered" evidence="1">
    <location>
        <begin position="1"/>
        <end position="22"/>
    </location>
</feature>
<keyword evidence="3" id="KW-1185">Reference proteome</keyword>
<accession>A0A372GEM3</accession>
<evidence type="ECO:0000256" key="1">
    <source>
        <dbReference type="SAM" id="MobiDB-lite"/>
    </source>
</evidence>
<protein>
    <submittedName>
        <fullName evidence="2">Uncharacterized protein</fullName>
    </submittedName>
</protein>
<dbReference type="AlphaFoldDB" id="A0A372GEM3"/>